<dbReference type="Proteomes" id="UP000197097">
    <property type="component" value="Unassembled WGS sequence"/>
</dbReference>
<keyword evidence="3" id="KW-1185">Reference proteome</keyword>
<dbReference type="GO" id="GO:0005737">
    <property type="term" value="C:cytoplasm"/>
    <property type="evidence" value="ECO:0007669"/>
    <property type="project" value="TreeGrafter"/>
</dbReference>
<dbReference type="OrthoDB" id="9801785at2"/>
<dbReference type="InterPro" id="IPR036291">
    <property type="entry name" value="NAD(P)-bd_dom_sf"/>
</dbReference>
<accession>A0A246JJ26</accession>
<organism evidence="2 3">
    <name type="scientific">Sphingopyxis witflariensis</name>
    <dbReference type="NCBI Taxonomy" id="173675"/>
    <lineage>
        <taxon>Bacteria</taxon>
        <taxon>Pseudomonadati</taxon>
        <taxon>Pseudomonadota</taxon>
        <taxon>Alphaproteobacteria</taxon>
        <taxon>Sphingomonadales</taxon>
        <taxon>Sphingomonadaceae</taxon>
        <taxon>Sphingopyxis</taxon>
    </lineage>
</organism>
<dbReference type="InterPro" id="IPR001509">
    <property type="entry name" value="Epimerase_deHydtase"/>
</dbReference>
<dbReference type="AlphaFoldDB" id="A0A246JJ26"/>
<dbReference type="PANTHER" id="PTHR48079:SF6">
    <property type="entry name" value="NAD(P)-BINDING DOMAIN-CONTAINING PROTEIN-RELATED"/>
    <property type="match status" value="1"/>
</dbReference>
<protein>
    <submittedName>
        <fullName evidence="2">Nucleoside-diphosphate sugar epimerase</fullName>
    </submittedName>
</protein>
<dbReference type="Gene3D" id="3.40.50.720">
    <property type="entry name" value="NAD(P)-binding Rossmann-like Domain"/>
    <property type="match status" value="1"/>
</dbReference>
<dbReference type="Pfam" id="PF01370">
    <property type="entry name" value="Epimerase"/>
    <property type="match status" value="1"/>
</dbReference>
<evidence type="ECO:0000313" key="2">
    <source>
        <dbReference type="EMBL" id="OWQ92575.1"/>
    </source>
</evidence>
<evidence type="ECO:0000313" key="3">
    <source>
        <dbReference type="Proteomes" id="UP000197097"/>
    </source>
</evidence>
<gene>
    <name evidence="2" type="ORF">CDQ91_17440</name>
</gene>
<evidence type="ECO:0000259" key="1">
    <source>
        <dbReference type="Pfam" id="PF01370"/>
    </source>
</evidence>
<feature type="domain" description="NAD-dependent epimerase/dehydratase" evidence="1">
    <location>
        <begin position="3"/>
        <end position="163"/>
    </location>
</feature>
<reference evidence="2 3" key="1">
    <citation type="journal article" date="2002" name="Int. J. Syst. Evol. Microbiol.">
        <title>Sphingopyxis witflariensis sp. nov., isolated from activated sludge.</title>
        <authorList>
            <person name="Kampfer P."/>
            <person name="Witzenberger R."/>
            <person name="Denner E.B."/>
            <person name="Busse H.J."/>
            <person name="Neef A."/>
        </authorList>
    </citation>
    <scope>NUCLEOTIDE SEQUENCE [LARGE SCALE GENOMIC DNA]</scope>
    <source>
        <strain evidence="2 3">DSM 14551</strain>
    </source>
</reference>
<comment type="caution">
    <text evidence="2">The sequence shown here is derived from an EMBL/GenBank/DDBJ whole genome shotgun (WGS) entry which is preliminary data.</text>
</comment>
<sequence length="302" mass="32061">MKILVVGGTGMIGGHAALHLQSLGHDLTIAARKPAAAGSALAELPFLAGDYVANDFTREELSGFDALVFAAGNDVRHVPADEDADAHWVRANAKGVPRFFAAARDAGIRHAVNVGSFYPQAAPDVLPSSSYARSRKMSDDGARALASPEFRVMSVNAPFVVGSVPGLVVPMFEAYTRYAEGLFAPMPAFAPPGGVNFISAQSLSEAIAGALEHGQSDVAYLVGDENLTYQDYFGHFFRAAGKDAPPIIDQEHPMLPDAALLAGRGNSIFYEPDPAEAALLGYRRNDIARTVDEIVSQYRTKA</sequence>
<dbReference type="RefSeq" id="WP_088473990.1">
    <property type="nucleotide sequence ID" value="NZ_NISJ01000012.1"/>
</dbReference>
<dbReference type="GO" id="GO:0004029">
    <property type="term" value="F:aldehyde dehydrogenase (NAD+) activity"/>
    <property type="evidence" value="ECO:0007669"/>
    <property type="project" value="TreeGrafter"/>
</dbReference>
<dbReference type="EMBL" id="NISJ01000012">
    <property type="protein sequence ID" value="OWQ92575.1"/>
    <property type="molecule type" value="Genomic_DNA"/>
</dbReference>
<dbReference type="SUPFAM" id="SSF51735">
    <property type="entry name" value="NAD(P)-binding Rossmann-fold domains"/>
    <property type="match status" value="1"/>
</dbReference>
<dbReference type="InterPro" id="IPR051783">
    <property type="entry name" value="NAD(P)-dependent_oxidoreduct"/>
</dbReference>
<dbReference type="PANTHER" id="PTHR48079">
    <property type="entry name" value="PROTEIN YEEZ"/>
    <property type="match status" value="1"/>
</dbReference>
<proteinExistence type="predicted"/>
<name>A0A246JJ26_9SPHN</name>